<feature type="compositionally biased region" description="Basic and acidic residues" evidence="1">
    <location>
        <begin position="129"/>
        <end position="139"/>
    </location>
</feature>
<evidence type="ECO:0000313" key="4">
    <source>
        <dbReference type="Proteomes" id="UP000318538"/>
    </source>
</evidence>
<protein>
    <recommendedName>
        <fullName evidence="5">VWFA domain-containing protein</fullName>
    </recommendedName>
</protein>
<evidence type="ECO:0008006" key="5">
    <source>
        <dbReference type="Google" id="ProtNLM"/>
    </source>
</evidence>
<feature type="compositionally biased region" description="Polar residues" evidence="1">
    <location>
        <begin position="300"/>
        <end position="309"/>
    </location>
</feature>
<feature type="region of interest" description="Disordered" evidence="1">
    <location>
        <begin position="44"/>
        <end position="242"/>
    </location>
</feature>
<dbReference type="Gene3D" id="3.40.50.410">
    <property type="entry name" value="von Willebrand factor, type A domain"/>
    <property type="match status" value="1"/>
</dbReference>
<keyword evidence="2" id="KW-0472">Membrane</keyword>
<evidence type="ECO:0000313" key="3">
    <source>
        <dbReference type="EMBL" id="QDT07257.1"/>
    </source>
</evidence>
<dbReference type="AlphaFoldDB" id="A0A517NJF7"/>
<reference evidence="3 4" key="1">
    <citation type="submission" date="2019-02" db="EMBL/GenBank/DDBJ databases">
        <title>Deep-cultivation of Planctomycetes and their phenomic and genomic characterization uncovers novel biology.</title>
        <authorList>
            <person name="Wiegand S."/>
            <person name="Jogler M."/>
            <person name="Boedeker C."/>
            <person name="Pinto D."/>
            <person name="Vollmers J."/>
            <person name="Rivas-Marin E."/>
            <person name="Kohn T."/>
            <person name="Peeters S.H."/>
            <person name="Heuer A."/>
            <person name="Rast P."/>
            <person name="Oberbeckmann S."/>
            <person name="Bunk B."/>
            <person name="Jeske O."/>
            <person name="Meyerdierks A."/>
            <person name="Storesund J.E."/>
            <person name="Kallscheuer N."/>
            <person name="Luecker S."/>
            <person name="Lage O.M."/>
            <person name="Pohl T."/>
            <person name="Merkel B.J."/>
            <person name="Hornburger P."/>
            <person name="Mueller R.-W."/>
            <person name="Bruemmer F."/>
            <person name="Labrenz M."/>
            <person name="Spormann A.M."/>
            <person name="Op den Camp H."/>
            <person name="Overmann J."/>
            <person name="Amann R."/>
            <person name="Jetten M.S.M."/>
            <person name="Mascher T."/>
            <person name="Medema M.H."/>
            <person name="Devos D.P."/>
            <person name="Kaster A.-K."/>
            <person name="Ovreas L."/>
            <person name="Rohde M."/>
            <person name="Galperin M.Y."/>
            <person name="Jogler C."/>
        </authorList>
    </citation>
    <scope>NUCLEOTIDE SEQUENCE [LARGE SCALE GENOMIC DNA]</scope>
    <source>
        <strain evidence="3 4">K22_7</strain>
    </source>
</reference>
<feature type="compositionally biased region" description="Polar residues" evidence="1">
    <location>
        <begin position="202"/>
        <end position="213"/>
    </location>
</feature>
<feature type="compositionally biased region" description="Polar residues" evidence="1">
    <location>
        <begin position="150"/>
        <end position="159"/>
    </location>
</feature>
<feature type="transmembrane region" description="Helical" evidence="2">
    <location>
        <begin position="248"/>
        <end position="269"/>
    </location>
</feature>
<name>A0A517NJF7_9BACT</name>
<dbReference type="Proteomes" id="UP000318538">
    <property type="component" value="Chromosome"/>
</dbReference>
<proteinExistence type="predicted"/>
<dbReference type="RefSeq" id="WP_145174958.1">
    <property type="nucleotide sequence ID" value="NZ_CP036525.1"/>
</dbReference>
<evidence type="ECO:0000256" key="1">
    <source>
        <dbReference type="SAM" id="MobiDB-lite"/>
    </source>
</evidence>
<feature type="compositionally biased region" description="Basic and acidic residues" evidence="1">
    <location>
        <begin position="90"/>
        <end position="100"/>
    </location>
</feature>
<sequence length="545" mass="59278">MNDDPNELRRILELQLVKVRSEASAAKLNARAAEIQMMLRRLGHGPAADTVGGSPSPDSFVPEPSIPDFPAPDSLAPDSLAPDSRSPAMRRWDPCHEPRPKGPANPPTTFADWGSVRSAQTNGHSRARAKSDAETDRPRNTPAAADRSVENSPPTSIANRTRREPSRPITRRDGQHSRVGRPRMMDQSRHSPLPQSPVDGGSASQARNRNVQAGDSKIKKNDVGGLPGIEPLVTQDDDDKANRRRRPAAWFVSAIAHVGILILLAGIGLQTRIPKDQVALSASVTSADQEVIETVEIETSQAMPSSTVSDPVPNETQHDLSPVGELVASEFSPDALPTPPTAMVSTLSSSAAGSTLGRSMNSAGAKKMTFCGVEGGGNHFVYMVDSSESMKSGFDSAITALLGSIDLLTPDQRFYVIIFDRQPDYMRISDPSVDEPRSVFATDANKRALKRWVRQVGRGPGWAPYDPTRFALKLRPDVIFLLSDGEFSQKFEDMLAEENVVTNLFGDRKPISIIHTIAYHSKVGEAGMRRIANRHNGQFRYVPKP</sequence>
<dbReference type="SUPFAM" id="SSF53300">
    <property type="entry name" value="vWA-like"/>
    <property type="match status" value="1"/>
</dbReference>
<keyword evidence="2" id="KW-1133">Transmembrane helix</keyword>
<dbReference type="OrthoDB" id="288124at2"/>
<feature type="compositionally biased region" description="Basic and acidic residues" evidence="1">
    <location>
        <begin position="161"/>
        <end position="176"/>
    </location>
</feature>
<organism evidence="3 4">
    <name type="scientific">Rubripirellula lacrimiformis</name>
    <dbReference type="NCBI Taxonomy" id="1930273"/>
    <lineage>
        <taxon>Bacteria</taxon>
        <taxon>Pseudomonadati</taxon>
        <taxon>Planctomycetota</taxon>
        <taxon>Planctomycetia</taxon>
        <taxon>Pirellulales</taxon>
        <taxon>Pirellulaceae</taxon>
        <taxon>Rubripirellula</taxon>
    </lineage>
</organism>
<dbReference type="EMBL" id="CP036525">
    <property type="protein sequence ID" value="QDT07257.1"/>
    <property type="molecule type" value="Genomic_DNA"/>
</dbReference>
<keyword evidence="4" id="KW-1185">Reference proteome</keyword>
<gene>
    <name evidence="3" type="ORF">K227x_56840</name>
</gene>
<evidence type="ECO:0000256" key="2">
    <source>
        <dbReference type="SAM" id="Phobius"/>
    </source>
</evidence>
<dbReference type="CDD" id="cd00198">
    <property type="entry name" value="vWFA"/>
    <property type="match status" value="1"/>
</dbReference>
<dbReference type="InterPro" id="IPR036465">
    <property type="entry name" value="vWFA_dom_sf"/>
</dbReference>
<feature type="region of interest" description="Disordered" evidence="1">
    <location>
        <begin position="300"/>
        <end position="319"/>
    </location>
</feature>
<accession>A0A517NJF7</accession>
<keyword evidence="2" id="KW-0812">Transmembrane</keyword>
<dbReference type="KEGG" id="rlc:K227x_56840"/>